<dbReference type="EMBL" id="CAAALY010009282">
    <property type="protein sequence ID" value="VEL10533.1"/>
    <property type="molecule type" value="Genomic_DNA"/>
</dbReference>
<protein>
    <submittedName>
        <fullName evidence="1">Uncharacterized protein</fullName>
    </submittedName>
</protein>
<evidence type="ECO:0000313" key="2">
    <source>
        <dbReference type="Proteomes" id="UP000784294"/>
    </source>
</evidence>
<organism evidence="1 2">
    <name type="scientific">Protopolystoma xenopodis</name>
    <dbReference type="NCBI Taxonomy" id="117903"/>
    <lineage>
        <taxon>Eukaryota</taxon>
        <taxon>Metazoa</taxon>
        <taxon>Spiralia</taxon>
        <taxon>Lophotrochozoa</taxon>
        <taxon>Platyhelminthes</taxon>
        <taxon>Monogenea</taxon>
        <taxon>Polyopisthocotylea</taxon>
        <taxon>Polystomatidea</taxon>
        <taxon>Polystomatidae</taxon>
        <taxon>Protopolystoma</taxon>
    </lineage>
</organism>
<gene>
    <name evidence="1" type="ORF">PXEA_LOCUS3973</name>
</gene>
<sequence length="78" mass="8720">MSTILVGCWPRSLVSAAMIIRRKRYLLGLMALLEWFSCILLRKELGHGCDGNYPTYAAPQCTAGSRDCHMPPYTVTLT</sequence>
<name>A0A3S4ZS17_9PLAT</name>
<dbReference type="AlphaFoldDB" id="A0A3S4ZS17"/>
<comment type="caution">
    <text evidence="1">The sequence shown here is derived from an EMBL/GenBank/DDBJ whole genome shotgun (WGS) entry which is preliminary data.</text>
</comment>
<accession>A0A3S4ZS17</accession>
<dbReference type="Proteomes" id="UP000784294">
    <property type="component" value="Unassembled WGS sequence"/>
</dbReference>
<reference evidence="1" key="1">
    <citation type="submission" date="2018-11" db="EMBL/GenBank/DDBJ databases">
        <authorList>
            <consortium name="Pathogen Informatics"/>
        </authorList>
    </citation>
    <scope>NUCLEOTIDE SEQUENCE</scope>
</reference>
<proteinExistence type="predicted"/>
<evidence type="ECO:0000313" key="1">
    <source>
        <dbReference type="EMBL" id="VEL10533.1"/>
    </source>
</evidence>
<keyword evidence="2" id="KW-1185">Reference proteome</keyword>